<dbReference type="InterPro" id="IPR002696">
    <property type="entry name" value="Membr_insert_effic_factor_YidD"/>
</dbReference>
<dbReference type="Pfam" id="PF01809">
    <property type="entry name" value="YidD"/>
    <property type="match status" value="1"/>
</dbReference>
<protein>
    <recommendedName>
        <fullName evidence="3">Membrane protein insertion efficiency factor</fullName>
    </recommendedName>
</protein>
<reference evidence="1 2" key="1">
    <citation type="submission" date="2019-04" db="EMBL/GenBank/DDBJ databases">
        <authorList>
            <person name="Van Vliet M D."/>
        </authorList>
    </citation>
    <scope>NUCLEOTIDE SEQUENCE [LARGE SCALE GENOMIC DNA]</scope>
    <source>
        <strain evidence="1 2">F21</strain>
    </source>
</reference>
<sequence length="283" mass="31940">MVRPIINRSTILRNKNILAISITGMFFFSAYGQTGSLELATGLLEQQEWELCRRECKRALLSGTGPTEQFQLIGALASNGEGMDPALIAPQFQLIIATNNTPEVSAIASYKLGRLHWQTDQPKAALDAFAFSFQTTTNKELFLHSACSMFLLFGDHRSLKKNNKDLISQINTSRSQWYRALFNDCAKPVPHATQPQKPNWVIRFYRSQISPAIGSRCVLEPSCSEYFHQAYCKHGAASIPMIADRLCREPNVSHEKKDPVVMPSGQIRYGDPLENHDFWMKKQ</sequence>
<gene>
    <name evidence="1" type="ORF">SCARR_04635</name>
</gene>
<dbReference type="SMART" id="SM01234">
    <property type="entry name" value="Haemolytic"/>
    <property type="match status" value="1"/>
</dbReference>
<proteinExistence type="predicted"/>
<dbReference type="EMBL" id="CAAHFH010000002">
    <property type="protein sequence ID" value="VGO22551.1"/>
    <property type="molecule type" value="Genomic_DNA"/>
</dbReference>
<dbReference type="NCBIfam" id="TIGR00278">
    <property type="entry name" value="membrane protein insertion efficiency factor YidD"/>
    <property type="match status" value="1"/>
</dbReference>
<dbReference type="RefSeq" id="WP_136063985.1">
    <property type="nucleotide sequence ID" value="NZ_CAAHFH010000002.1"/>
</dbReference>
<accession>A0A6C2UTF0</accession>
<evidence type="ECO:0000313" key="1">
    <source>
        <dbReference type="EMBL" id="VGO22551.1"/>
    </source>
</evidence>
<dbReference type="Proteomes" id="UP000346198">
    <property type="component" value="Unassembled WGS sequence"/>
</dbReference>
<organism evidence="1 2">
    <name type="scientific">Pontiella sulfatireligans</name>
    <dbReference type="NCBI Taxonomy" id="2750658"/>
    <lineage>
        <taxon>Bacteria</taxon>
        <taxon>Pseudomonadati</taxon>
        <taxon>Kiritimatiellota</taxon>
        <taxon>Kiritimatiellia</taxon>
        <taxon>Kiritimatiellales</taxon>
        <taxon>Pontiellaceae</taxon>
        <taxon>Pontiella</taxon>
    </lineage>
</organism>
<dbReference type="AlphaFoldDB" id="A0A6C2UTF0"/>
<name>A0A6C2UTF0_9BACT</name>
<keyword evidence="2" id="KW-1185">Reference proteome</keyword>
<evidence type="ECO:0000313" key="2">
    <source>
        <dbReference type="Proteomes" id="UP000346198"/>
    </source>
</evidence>
<evidence type="ECO:0008006" key="3">
    <source>
        <dbReference type="Google" id="ProtNLM"/>
    </source>
</evidence>